<protein>
    <recommendedName>
        <fullName evidence="4">DUF1015 domain-containing protein</fullName>
    </recommendedName>
</protein>
<dbReference type="AlphaFoldDB" id="A0A0S2HUL0"/>
<name>A0A0S2HUL0_9BACT</name>
<dbReference type="Pfam" id="PF06245">
    <property type="entry name" value="DUF1015"/>
    <property type="match status" value="1"/>
</dbReference>
<dbReference type="OrthoDB" id="9781616at2"/>
<dbReference type="KEGG" id="blq:L21SP5_00065"/>
<dbReference type="PANTHER" id="PTHR36454:SF1">
    <property type="entry name" value="DUF1015 DOMAIN-CONTAINING PROTEIN"/>
    <property type="match status" value="1"/>
</dbReference>
<proteinExistence type="predicted"/>
<dbReference type="STRING" id="1307839.L21SP5_00065"/>
<feature type="region of interest" description="Disordered" evidence="1">
    <location>
        <begin position="1"/>
        <end position="33"/>
    </location>
</feature>
<accession>A0A0S2HUL0</accession>
<dbReference type="EMBL" id="CP013118">
    <property type="protein sequence ID" value="ALO13747.1"/>
    <property type="molecule type" value="Genomic_DNA"/>
</dbReference>
<evidence type="ECO:0000313" key="3">
    <source>
        <dbReference type="Proteomes" id="UP000064893"/>
    </source>
</evidence>
<dbReference type="PANTHER" id="PTHR36454">
    <property type="entry name" value="LMO2823 PROTEIN"/>
    <property type="match status" value="1"/>
</dbReference>
<organism evidence="2 3">
    <name type="scientific">Salinivirga cyanobacteriivorans</name>
    <dbReference type="NCBI Taxonomy" id="1307839"/>
    <lineage>
        <taxon>Bacteria</taxon>
        <taxon>Pseudomonadati</taxon>
        <taxon>Bacteroidota</taxon>
        <taxon>Bacteroidia</taxon>
        <taxon>Bacteroidales</taxon>
        <taxon>Salinivirgaceae</taxon>
        <taxon>Salinivirga</taxon>
    </lineage>
</organism>
<dbReference type="PATRIC" id="fig|1307839.3.peg.63"/>
<dbReference type="InterPro" id="IPR008323">
    <property type="entry name" value="UCP033563"/>
</dbReference>
<reference evidence="2 3" key="1">
    <citation type="submission" date="2015-11" db="EMBL/GenBank/DDBJ databases">
        <title>Description and complete genome sequence of a novel strain predominating in hypersaline microbial mats and representing a new family of the Bacteriodetes phylum.</title>
        <authorList>
            <person name="Spring S."/>
            <person name="Bunk B."/>
            <person name="Sproer C."/>
            <person name="Klenk H.-P."/>
        </authorList>
    </citation>
    <scope>NUCLEOTIDE SEQUENCE [LARGE SCALE GENOMIC DNA]</scope>
    <source>
        <strain evidence="2 3">L21-Spi-D4</strain>
    </source>
</reference>
<dbReference type="PIRSF" id="PIRSF033563">
    <property type="entry name" value="UCP033563"/>
    <property type="match status" value="1"/>
</dbReference>
<keyword evidence="3" id="KW-1185">Reference proteome</keyword>
<dbReference type="Proteomes" id="UP000064893">
    <property type="component" value="Chromosome"/>
</dbReference>
<evidence type="ECO:0000313" key="2">
    <source>
        <dbReference type="EMBL" id="ALO13747.1"/>
    </source>
</evidence>
<feature type="compositionally biased region" description="Basic residues" evidence="1">
    <location>
        <begin position="1"/>
        <end position="14"/>
    </location>
</feature>
<evidence type="ECO:0000256" key="1">
    <source>
        <dbReference type="SAM" id="MobiDB-lite"/>
    </source>
</evidence>
<evidence type="ECO:0008006" key="4">
    <source>
        <dbReference type="Google" id="ProtNLM"/>
    </source>
</evidence>
<dbReference type="RefSeq" id="WP_057951384.1">
    <property type="nucleotide sequence ID" value="NZ_CP013118.1"/>
</dbReference>
<gene>
    <name evidence="2" type="ORF">L21SP5_00065</name>
</gene>
<sequence length="415" mass="47824">MAKIKPFKGVRPPKKLASEVASRPYDVMNSEEAREEATEKSLLHIIRPEIDFEPGYDEHAQEVYDKARENFAKWQEKGWLIQDEKEKYYIYAQTMDGRTQYGLVAGAHADDYFNGIIKKHELTRPEKEEDRMKHVEINNANMEPVFFSYPAVDELDAIVKKVVESKAPEYDFTAVDGFGHHFWVVDNDDDIKRITELFETKVPYTYVADGHHRTAAGARVAEKQAKNNPNHTGNEEYNYFLAVHFPDNQLHIIDYNRVVKDLNGHTSTQFLEKLQKNFEVSEVGTNAYKPEKLHTFGMYLEGKWYKLEAKAGTYNDEDPIGVLDVTILSNLVLDELLGIEDLRRDKRIDFVGGIRGLGELERRVDNGEMKVAFSMYPVTMKQLIDIADTGNIMPPKTTWFEPKLRSGLVIHKLDE</sequence>